<sequence>MDLNKYMKAEPEGSEAGENRLSKEEYAAMKKQEREEVWAEVDAKAQDIFKDGDSLKGFLDFVAQVRPQRTPNLLLLYSQNPEIRQVKTFEKWKEEKRTLKPGVQGYRFIASQDYEKDGVAAQGYAIRKVYDVSQIRMPQPEKPEPKPVEELLGALLTETEVKVQIADNLPENVQAQYIPGHRTVYVRNGMGEETTFHAISRELSCAALDRHDGSYSRAGISAQAYCTAYVIAQKYGVETSGFAFDKVCQMQENGAKDPKELRAFVSDIKTATYAIGTRMDRNMGSQEQEFASDEFSVPDGAGKKAKVSKPKVQTER</sequence>
<dbReference type="EMBL" id="FQZY01000107">
    <property type="protein sequence ID" value="SHK91111.1"/>
    <property type="molecule type" value="Genomic_DNA"/>
</dbReference>
<evidence type="ECO:0000313" key="4">
    <source>
        <dbReference type="Proteomes" id="UP000184301"/>
    </source>
</evidence>
<dbReference type="AlphaFoldDB" id="A0A1M6WBP6"/>
<gene>
    <name evidence="3" type="ORF">SAMN02745243_03980</name>
</gene>
<name>A0A1M6WBP6_9FIRM</name>
<feature type="region of interest" description="Disordered" evidence="1">
    <location>
        <begin position="1"/>
        <end position="23"/>
    </location>
</feature>
<evidence type="ECO:0000313" key="3">
    <source>
        <dbReference type="EMBL" id="SHK91111.1"/>
    </source>
</evidence>
<evidence type="ECO:0000256" key="1">
    <source>
        <dbReference type="SAM" id="MobiDB-lite"/>
    </source>
</evidence>
<feature type="region of interest" description="Disordered" evidence="1">
    <location>
        <begin position="284"/>
        <end position="316"/>
    </location>
</feature>
<dbReference type="Pfam" id="PF08401">
    <property type="entry name" value="ArdcN"/>
    <property type="match status" value="1"/>
</dbReference>
<dbReference type="STRING" id="1121950.SAMN02745243_03980"/>
<evidence type="ECO:0000259" key="2">
    <source>
        <dbReference type="Pfam" id="PF08401"/>
    </source>
</evidence>
<dbReference type="OrthoDB" id="9803716at2"/>
<feature type="domain" description="N-terminal" evidence="2">
    <location>
        <begin position="36"/>
        <end position="118"/>
    </location>
</feature>
<keyword evidence="4" id="KW-1185">Reference proteome</keyword>
<dbReference type="InterPro" id="IPR013610">
    <property type="entry name" value="ArdC_N"/>
</dbReference>
<dbReference type="RefSeq" id="WP_073113230.1">
    <property type="nucleotide sequence ID" value="NZ_FQZY01000107.1"/>
</dbReference>
<reference evidence="3 4" key="1">
    <citation type="submission" date="2016-11" db="EMBL/GenBank/DDBJ databases">
        <authorList>
            <person name="Jaros S."/>
            <person name="Januszkiewicz K."/>
            <person name="Wedrychowicz H."/>
        </authorList>
    </citation>
    <scope>NUCLEOTIDE SEQUENCE [LARGE SCALE GENOMIC DNA]</scope>
    <source>
        <strain evidence="3 4">DSM 15480</strain>
    </source>
</reference>
<dbReference type="GO" id="GO:0003697">
    <property type="term" value="F:single-stranded DNA binding"/>
    <property type="evidence" value="ECO:0007669"/>
    <property type="project" value="InterPro"/>
</dbReference>
<proteinExistence type="predicted"/>
<organism evidence="3 4">
    <name type="scientific">Hespellia stercorisuis DSM 15480</name>
    <dbReference type="NCBI Taxonomy" id="1121950"/>
    <lineage>
        <taxon>Bacteria</taxon>
        <taxon>Bacillati</taxon>
        <taxon>Bacillota</taxon>
        <taxon>Clostridia</taxon>
        <taxon>Lachnospirales</taxon>
        <taxon>Lachnospiraceae</taxon>
        <taxon>Hespellia</taxon>
    </lineage>
</organism>
<protein>
    <recommendedName>
        <fullName evidence="2">N-terminal domain-containing protein</fullName>
    </recommendedName>
</protein>
<dbReference type="Proteomes" id="UP000184301">
    <property type="component" value="Unassembled WGS sequence"/>
</dbReference>
<accession>A0A1M6WBP6</accession>